<sequence length="85" mass="9772">MDEIFELPVTYKGEDFSFPAKLLKAGYGHKFEVEIAGYPVIFELDEEECYRALIDPDLLKNSKEIEIGLLKEVAEVIDYITGRKQ</sequence>
<protein>
    <submittedName>
        <fullName evidence="1">Uncharacterized protein</fullName>
    </submittedName>
</protein>
<evidence type="ECO:0000313" key="2">
    <source>
        <dbReference type="Proteomes" id="UP001241110"/>
    </source>
</evidence>
<dbReference type="RefSeq" id="WP_313976016.1">
    <property type="nucleotide sequence ID" value="NZ_JASJOS010000002.1"/>
</dbReference>
<comment type="caution">
    <text evidence="1">The sequence shown here is derived from an EMBL/GenBank/DDBJ whole genome shotgun (WGS) entry which is preliminary data.</text>
</comment>
<dbReference type="AlphaFoldDB" id="A0AAE3QLL0"/>
<dbReference type="Proteomes" id="UP001241110">
    <property type="component" value="Unassembled WGS sequence"/>
</dbReference>
<proteinExistence type="predicted"/>
<name>A0AAE3QLL0_9BACT</name>
<evidence type="ECO:0000313" key="1">
    <source>
        <dbReference type="EMBL" id="MDJ1479653.1"/>
    </source>
</evidence>
<dbReference type="EMBL" id="JASJOS010000002">
    <property type="protein sequence ID" value="MDJ1479653.1"/>
    <property type="molecule type" value="Genomic_DNA"/>
</dbReference>
<gene>
    <name evidence="1" type="ORF">QNI16_04095</name>
</gene>
<accession>A0AAE3QLL0</accession>
<organism evidence="1 2">
    <name type="scientific">Xanthocytophaga flava</name>
    <dbReference type="NCBI Taxonomy" id="3048013"/>
    <lineage>
        <taxon>Bacteria</taxon>
        <taxon>Pseudomonadati</taxon>
        <taxon>Bacteroidota</taxon>
        <taxon>Cytophagia</taxon>
        <taxon>Cytophagales</taxon>
        <taxon>Rhodocytophagaceae</taxon>
        <taxon>Xanthocytophaga</taxon>
    </lineage>
</organism>
<reference evidence="1" key="1">
    <citation type="submission" date="2023-05" db="EMBL/GenBank/DDBJ databases">
        <authorList>
            <person name="Zhang X."/>
        </authorList>
    </citation>
    <scope>NUCLEOTIDE SEQUENCE</scope>
    <source>
        <strain evidence="1">YF14B1</strain>
    </source>
</reference>